<dbReference type="Proteomes" id="UP000703269">
    <property type="component" value="Unassembled WGS sequence"/>
</dbReference>
<feature type="chain" id="PRO_5040180518" description="Secreted protein" evidence="2">
    <location>
        <begin position="19"/>
        <end position="251"/>
    </location>
</feature>
<dbReference type="AlphaFoldDB" id="A0A9P3GKK7"/>
<evidence type="ECO:0000256" key="2">
    <source>
        <dbReference type="SAM" id="SignalP"/>
    </source>
</evidence>
<feature type="compositionally biased region" description="Basic and acidic residues" evidence="1">
    <location>
        <begin position="64"/>
        <end position="75"/>
    </location>
</feature>
<organism evidence="3 4">
    <name type="scientific">Phanerochaete sordida</name>
    <dbReference type="NCBI Taxonomy" id="48140"/>
    <lineage>
        <taxon>Eukaryota</taxon>
        <taxon>Fungi</taxon>
        <taxon>Dikarya</taxon>
        <taxon>Basidiomycota</taxon>
        <taxon>Agaricomycotina</taxon>
        <taxon>Agaricomycetes</taxon>
        <taxon>Polyporales</taxon>
        <taxon>Phanerochaetaceae</taxon>
        <taxon>Phanerochaete</taxon>
    </lineage>
</organism>
<feature type="signal peptide" evidence="2">
    <location>
        <begin position="1"/>
        <end position="18"/>
    </location>
</feature>
<dbReference type="EMBL" id="BPQB01000062">
    <property type="protein sequence ID" value="GJE96696.1"/>
    <property type="molecule type" value="Genomic_DNA"/>
</dbReference>
<protein>
    <recommendedName>
        <fullName evidence="5">Secreted protein</fullName>
    </recommendedName>
</protein>
<evidence type="ECO:0000256" key="1">
    <source>
        <dbReference type="SAM" id="MobiDB-lite"/>
    </source>
</evidence>
<evidence type="ECO:0000313" key="3">
    <source>
        <dbReference type="EMBL" id="GJE96696.1"/>
    </source>
</evidence>
<keyword evidence="2" id="KW-0732">Signal</keyword>
<name>A0A9P3GKK7_9APHY</name>
<reference evidence="3 4" key="1">
    <citation type="submission" date="2021-08" db="EMBL/GenBank/DDBJ databases">
        <title>Draft Genome Sequence of Phanerochaete sordida strain YK-624.</title>
        <authorList>
            <person name="Mori T."/>
            <person name="Dohra H."/>
            <person name="Suzuki T."/>
            <person name="Kawagishi H."/>
            <person name="Hirai H."/>
        </authorList>
    </citation>
    <scope>NUCLEOTIDE SEQUENCE [LARGE SCALE GENOMIC DNA]</scope>
    <source>
        <strain evidence="3 4">YK-624</strain>
    </source>
</reference>
<proteinExistence type="predicted"/>
<sequence length="251" mass="27480">MCVFLVLRFALCFKPTSSGHEAVASLDERGQGLLPTRVILDAFCTPNTLVRGLSGEVPAVRDAKAGGRWRPRDEPGEAGAPGPDCSIFNSRSRFRSTLLHKRERARLPIGRTQLGECVLEAWTRRWSPPQSVHARKASAWPACHVRTSPKIVIYRACYRHADVCVSRSSVGRQGRLAHHQTIHANIAGPGRIGVGRRPAVNRSSATKLAPVSRNGRCCATVPTSWVGRHRPIALVEPQTPRATIRTVGRTV</sequence>
<evidence type="ECO:0000313" key="4">
    <source>
        <dbReference type="Proteomes" id="UP000703269"/>
    </source>
</evidence>
<accession>A0A9P3GKK7</accession>
<evidence type="ECO:0008006" key="5">
    <source>
        <dbReference type="Google" id="ProtNLM"/>
    </source>
</evidence>
<gene>
    <name evidence="3" type="ORF">PsYK624_129000</name>
</gene>
<comment type="caution">
    <text evidence="3">The sequence shown here is derived from an EMBL/GenBank/DDBJ whole genome shotgun (WGS) entry which is preliminary data.</text>
</comment>
<feature type="region of interest" description="Disordered" evidence="1">
    <location>
        <begin position="64"/>
        <end position="83"/>
    </location>
</feature>
<keyword evidence="4" id="KW-1185">Reference proteome</keyword>